<dbReference type="EMBL" id="CAJNOQ010014719">
    <property type="protein sequence ID" value="CAF1347137.1"/>
    <property type="molecule type" value="Genomic_DNA"/>
</dbReference>
<sequence>MINQTLDSSTISTAVVAEPCGCPSCNIKMQKEQHVHGIKCPRSNEQFEGDQLLQTPKVLDGCEVEKQDCSNEFQKMSRCLSISLRCCKEVPDCDVLEHR</sequence>
<dbReference type="Proteomes" id="UP000677228">
    <property type="component" value="Unassembled WGS sequence"/>
</dbReference>
<dbReference type="Proteomes" id="UP000681722">
    <property type="component" value="Unassembled WGS sequence"/>
</dbReference>
<evidence type="ECO:0000313" key="5">
    <source>
        <dbReference type="Proteomes" id="UP000663829"/>
    </source>
</evidence>
<dbReference type="EMBL" id="CAJOBC010062305">
    <property type="protein sequence ID" value="CAF4214005.1"/>
    <property type="molecule type" value="Genomic_DNA"/>
</dbReference>
<keyword evidence="5" id="KW-1185">Reference proteome</keyword>
<gene>
    <name evidence="2" type="ORF">GPM918_LOCUS30722</name>
    <name evidence="1" type="ORF">OVA965_LOCUS23866</name>
    <name evidence="4" type="ORF">SRO942_LOCUS31348</name>
    <name evidence="3" type="ORF">TMI583_LOCUS24582</name>
</gene>
<evidence type="ECO:0000313" key="1">
    <source>
        <dbReference type="EMBL" id="CAF1198439.1"/>
    </source>
</evidence>
<comment type="caution">
    <text evidence="2">The sequence shown here is derived from an EMBL/GenBank/DDBJ whole genome shotgun (WGS) entry which is preliminary data.</text>
</comment>
<organism evidence="2 5">
    <name type="scientific">Didymodactylos carnosus</name>
    <dbReference type="NCBI Taxonomy" id="1234261"/>
    <lineage>
        <taxon>Eukaryota</taxon>
        <taxon>Metazoa</taxon>
        <taxon>Spiralia</taxon>
        <taxon>Gnathifera</taxon>
        <taxon>Rotifera</taxon>
        <taxon>Eurotatoria</taxon>
        <taxon>Bdelloidea</taxon>
        <taxon>Philodinida</taxon>
        <taxon>Philodinidae</taxon>
        <taxon>Didymodactylos</taxon>
    </lineage>
</organism>
<dbReference type="EMBL" id="CAJOBA010035667">
    <property type="protein sequence ID" value="CAF4008514.1"/>
    <property type="molecule type" value="Genomic_DNA"/>
</dbReference>
<evidence type="ECO:0000313" key="3">
    <source>
        <dbReference type="EMBL" id="CAF4008514.1"/>
    </source>
</evidence>
<accession>A0A815H403</accession>
<evidence type="ECO:0000313" key="4">
    <source>
        <dbReference type="EMBL" id="CAF4214005.1"/>
    </source>
</evidence>
<evidence type="ECO:0000313" key="2">
    <source>
        <dbReference type="EMBL" id="CAF1347137.1"/>
    </source>
</evidence>
<proteinExistence type="predicted"/>
<dbReference type="Proteomes" id="UP000663829">
    <property type="component" value="Unassembled WGS sequence"/>
</dbReference>
<reference evidence="2" key="1">
    <citation type="submission" date="2021-02" db="EMBL/GenBank/DDBJ databases">
        <authorList>
            <person name="Nowell W R."/>
        </authorList>
    </citation>
    <scope>NUCLEOTIDE SEQUENCE</scope>
</reference>
<protein>
    <submittedName>
        <fullName evidence="2">Uncharacterized protein</fullName>
    </submittedName>
</protein>
<dbReference type="EMBL" id="CAJNOK010014139">
    <property type="protein sequence ID" value="CAF1198439.1"/>
    <property type="molecule type" value="Genomic_DNA"/>
</dbReference>
<dbReference type="Proteomes" id="UP000682733">
    <property type="component" value="Unassembled WGS sequence"/>
</dbReference>
<name>A0A815H403_9BILA</name>
<dbReference type="AlphaFoldDB" id="A0A815H403"/>